<dbReference type="OrthoDB" id="426293at2759"/>
<comment type="caution">
    <text evidence="5">The sequence shown here is derived from an EMBL/GenBank/DDBJ whole genome shotgun (WGS) entry which is preliminary data.</text>
</comment>
<evidence type="ECO:0000256" key="4">
    <source>
        <dbReference type="SAM" id="Coils"/>
    </source>
</evidence>
<dbReference type="EMBL" id="MLAK01001026">
    <property type="protein sequence ID" value="OHS99019.1"/>
    <property type="molecule type" value="Genomic_DNA"/>
</dbReference>
<dbReference type="InterPro" id="IPR036770">
    <property type="entry name" value="Ankyrin_rpt-contain_sf"/>
</dbReference>
<evidence type="ECO:0008006" key="7">
    <source>
        <dbReference type="Google" id="ProtNLM"/>
    </source>
</evidence>
<dbReference type="AlphaFoldDB" id="A0A1J4JN97"/>
<gene>
    <name evidence="5" type="ORF">TRFO_08568</name>
</gene>
<dbReference type="Gene3D" id="1.25.40.20">
    <property type="entry name" value="Ankyrin repeat-containing domain"/>
    <property type="match status" value="2"/>
</dbReference>
<sequence>MIHIGERANQDLISEYTFFNELPIYEKNFTLDDKNYTDYIKSLPKNFTIYTEDEKKISCNNKVARAAFPHDFTENKVDSSKLVKSLPIKIFNEMCIKYPALKTIQDLTQEKEKLSFERDSFYNQSLANMFCYENKNADRSKKRKKKVERELARINKKIELMNDELSINAIYAIGVKKNNSYLVEKFLNGEIPLSHVPHGINSLFFERFFNNPGFSRYTIFINEVFERDDVRRIIHKLEVNSNAASIFSDRILKNEKSKKKITVDLVHATEAKVLLAELFDTSLFHIKNSDLDVWKEIAEVFDSKPLQQFLTYFDVNDSVLEQSKLECEKFIELQDILFEATEDNLEDVLDFIKNSIWCVEIEEISHQLKLCSLYRPNKTNVYKKLGKLIKNELPCFQYTIMEFEFTEIEKMFLYDDIDALQEFSSKIPFDIDQVVKCNYTYLSNYPPLVSIAAFFGAMKCFRFLCVNGADLDVPDKKDLYPFQFAVAGGNFEIVRYFFDHDMMRKARFVASLYHRNSIFVWLTDVCNDDSYYIISSAYSNNFFTSLHFLERKVYTDPKFDKALQKSLKLQHSSFFRFLMTFPCAEYSNLILPAIESNDIEILKLIFSFGQISFYSKSHEDYDEDSVNDYYNGFFNNFQNFNPNNNLINNTGSQQKLQVVSCEKMFLAAIHTKNPDIIDYIVKIREIENQLKQQLLNHVTIARAIIETKNRAIIQKFISYGNIFHGSVKIERFIQDLISDNDLETVKCIVDDSYFKARCDWSPLPDAQSVETAQYLIDSGSNINYRDINGYTCLHYAAMQDNLELIDFLLSNGASIDQSDIFSAAPNSRKILDSYLDSFGVELP</sequence>
<dbReference type="PANTHER" id="PTHR24126">
    <property type="entry name" value="ANKYRIN REPEAT, PH AND SEC7 DOMAIN CONTAINING PROTEIN SECG-RELATED"/>
    <property type="match status" value="1"/>
</dbReference>
<dbReference type="GeneID" id="94829068"/>
<dbReference type="RefSeq" id="XP_068352156.1">
    <property type="nucleotide sequence ID" value="XM_068494364.1"/>
</dbReference>
<evidence type="ECO:0000256" key="2">
    <source>
        <dbReference type="ARBA" id="ARBA00023043"/>
    </source>
</evidence>
<dbReference type="SUPFAM" id="SSF48403">
    <property type="entry name" value="Ankyrin repeat"/>
    <property type="match status" value="1"/>
</dbReference>
<dbReference type="Pfam" id="PF13637">
    <property type="entry name" value="Ank_4"/>
    <property type="match status" value="2"/>
</dbReference>
<reference evidence="5" key="1">
    <citation type="submission" date="2016-10" db="EMBL/GenBank/DDBJ databases">
        <authorList>
            <person name="Benchimol M."/>
            <person name="Almeida L.G."/>
            <person name="Vasconcelos A.T."/>
            <person name="Perreira-Neves A."/>
            <person name="Rosa I.A."/>
            <person name="Tasca T."/>
            <person name="Bogo M.R."/>
            <person name="de Souza W."/>
        </authorList>
    </citation>
    <scope>NUCLEOTIDE SEQUENCE [LARGE SCALE GENOMIC DNA]</scope>
    <source>
        <strain evidence="5">K</strain>
    </source>
</reference>
<evidence type="ECO:0000256" key="1">
    <source>
        <dbReference type="ARBA" id="ARBA00022737"/>
    </source>
</evidence>
<dbReference type="PANTHER" id="PTHR24126:SF14">
    <property type="entry name" value="ANK_REP_REGION DOMAIN-CONTAINING PROTEIN"/>
    <property type="match status" value="1"/>
</dbReference>
<feature type="repeat" description="ANK" evidence="3">
    <location>
        <begin position="788"/>
        <end position="820"/>
    </location>
</feature>
<keyword evidence="1" id="KW-0677">Repeat</keyword>
<dbReference type="InterPro" id="IPR002110">
    <property type="entry name" value="Ankyrin_rpt"/>
</dbReference>
<proteinExistence type="predicted"/>
<keyword evidence="6" id="KW-1185">Reference proteome</keyword>
<dbReference type="PROSITE" id="PS50297">
    <property type="entry name" value="ANK_REP_REGION"/>
    <property type="match status" value="1"/>
</dbReference>
<keyword evidence="4" id="KW-0175">Coiled coil</keyword>
<protein>
    <recommendedName>
        <fullName evidence="7">DUF3447 domain-containing protein</fullName>
    </recommendedName>
</protein>
<dbReference type="PROSITE" id="PS50088">
    <property type="entry name" value="ANK_REPEAT"/>
    <property type="match status" value="1"/>
</dbReference>
<organism evidence="5 6">
    <name type="scientific">Tritrichomonas foetus</name>
    <dbReference type="NCBI Taxonomy" id="1144522"/>
    <lineage>
        <taxon>Eukaryota</taxon>
        <taxon>Metamonada</taxon>
        <taxon>Parabasalia</taxon>
        <taxon>Tritrichomonadida</taxon>
        <taxon>Tritrichomonadidae</taxon>
        <taxon>Tritrichomonas</taxon>
    </lineage>
</organism>
<dbReference type="SMART" id="SM00248">
    <property type="entry name" value="ANK"/>
    <property type="match status" value="3"/>
</dbReference>
<dbReference type="VEuPathDB" id="TrichDB:TRFO_08568"/>
<keyword evidence="2 3" id="KW-0040">ANK repeat</keyword>
<dbReference type="Proteomes" id="UP000179807">
    <property type="component" value="Unassembled WGS sequence"/>
</dbReference>
<evidence type="ECO:0000256" key="3">
    <source>
        <dbReference type="PROSITE-ProRule" id="PRU00023"/>
    </source>
</evidence>
<feature type="coiled-coil region" evidence="4">
    <location>
        <begin position="104"/>
        <end position="164"/>
    </location>
</feature>
<accession>A0A1J4JN97</accession>
<evidence type="ECO:0000313" key="6">
    <source>
        <dbReference type="Proteomes" id="UP000179807"/>
    </source>
</evidence>
<name>A0A1J4JN97_9EUKA</name>
<evidence type="ECO:0000313" key="5">
    <source>
        <dbReference type="EMBL" id="OHS99019.1"/>
    </source>
</evidence>